<keyword evidence="1" id="KW-0540">Nuclease</keyword>
<evidence type="ECO:0000256" key="7">
    <source>
        <dbReference type="ARBA" id="ARBA00022840"/>
    </source>
</evidence>
<keyword evidence="9" id="KW-0234">DNA repair</keyword>
<keyword evidence="2" id="KW-0547">Nucleotide-binding</keyword>
<organism evidence="11 12">
    <name type="scientific">Candidatus Gallimonas intestinavium</name>
    <dbReference type="NCBI Taxonomy" id="2838603"/>
    <lineage>
        <taxon>Bacteria</taxon>
        <taxon>Bacillati</taxon>
        <taxon>Bacillota</taxon>
        <taxon>Clostridia</taxon>
        <taxon>Candidatus Gallimonas</taxon>
    </lineage>
</organism>
<comment type="caution">
    <text evidence="11">The sequence shown here is derived from an EMBL/GenBank/DDBJ whole genome shotgun (WGS) entry which is preliminary data.</text>
</comment>
<dbReference type="GO" id="GO:0005524">
    <property type="term" value="F:ATP binding"/>
    <property type="evidence" value="ECO:0007669"/>
    <property type="project" value="UniProtKB-KW"/>
</dbReference>
<evidence type="ECO:0000256" key="3">
    <source>
        <dbReference type="ARBA" id="ARBA00022763"/>
    </source>
</evidence>
<dbReference type="PROSITE" id="PS51217">
    <property type="entry name" value="UVRD_HELICASE_CTER"/>
    <property type="match status" value="1"/>
</dbReference>
<dbReference type="GO" id="GO:0006310">
    <property type="term" value="P:DNA recombination"/>
    <property type="evidence" value="ECO:0007669"/>
    <property type="project" value="TreeGrafter"/>
</dbReference>
<dbReference type="GO" id="GO:0004386">
    <property type="term" value="F:helicase activity"/>
    <property type="evidence" value="ECO:0007669"/>
    <property type="project" value="UniProtKB-KW"/>
</dbReference>
<dbReference type="AlphaFoldDB" id="A0A9D2JZY4"/>
<gene>
    <name evidence="11" type="ORF">H9964_00800</name>
</gene>
<evidence type="ECO:0000313" key="11">
    <source>
        <dbReference type="EMBL" id="HIZ72099.1"/>
    </source>
</evidence>
<evidence type="ECO:0000256" key="5">
    <source>
        <dbReference type="ARBA" id="ARBA00022806"/>
    </source>
</evidence>
<keyword evidence="6" id="KW-0269">Exonuclease</keyword>
<dbReference type="GO" id="GO:0006281">
    <property type="term" value="P:DNA repair"/>
    <property type="evidence" value="ECO:0007669"/>
    <property type="project" value="UniProtKB-KW"/>
</dbReference>
<dbReference type="InterPro" id="IPR038726">
    <property type="entry name" value="PDDEXK_AddAB-type"/>
</dbReference>
<dbReference type="Gene3D" id="3.40.50.300">
    <property type="entry name" value="P-loop containing nucleotide triphosphate hydrolases"/>
    <property type="match status" value="2"/>
</dbReference>
<reference evidence="11" key="2">
    <citation type="submission" date="2021-04" db="EMBL/GenBank/DDBJ databases">
        <authorList>
            <person name="Gilroy R."/>
        </authorList>
    </citation>
    <scope>NUCLEOTIDE SEQUENCE</scope>
    <source>
        <strain evidence="11">ChiW7-2402</strain>
    </source>
</reference>
<dbReference type="InterPro" id="IPR049035">
    <property type="entry name" value="ADDB_N"/>
</dbReference>
<dbReference type="Proteomes" id="UP000824102">
    <property type="component" value="Unassembled WGS sequence"/>
</dbReference>
<keyword evidence="4" id="KW-0378">Hydrolase</keyword>
<dbReference type="Gene3D" id="3.90.320.10">
    <property type="match status" value="1"/>
</dbReference>
<dbReference type="PANTHER" id="PTHR30591">
    <property type="entry name" value="RECBCD ENZYME SUBUNIT RECC"/>
    <property type="match status" value="1"/>
</dbReference>
<dbReference type="PANTHER" id="PTHR30591:SF1">
    <property type="entry name" value="RECBCD ENZYME SUBUNIT RECC"/>
    <property type="match status" value="1"/>
</dbReference>
<dbReference type="GO" id="GO:0004527">
    <property type="term" value="F:exonuclease activity"/>
    <property type="evidence" value="ECO:0007669"/>
    <property type="project" value="UniProtKB-KW"/>
</dbReference>
<evidence type="ECO:0000259" key="10">
    <source>
        <dbReference type="PROSITE" id="PS51217"/>
    </source>
</evidence>
<dbReference type="Pfam" id="PF12705">
    <property type="entry name" value="PDDEXK_1"/>
    <property type="match status" value="1"/>
</dbReference>
<dbReference type="Pfam" id="PF21445">
    <property type="entry name" value="ADDB_N"/>
    <property type="match status" value="1"/>
</dbReference>
<feature type="domain" description="UvrD-like helicase C-terminal" evidence="10">
    <location>
        <begin position="239"/>
        <end position="538"/>
    </location>
</feature>
<reference evidence="11" key="1">
    <citation type="journal article" date="2021" name="PeerJ">
        <title>Extensive microbial diversity within the chicken gut microbiome revealed by metagenomics and culture.</title>
        <authorList>
            <person name="Gilroy R."/>
            <person name="Ravi A."/>
            <person name="Getino M."/>
            <person name="Pursley I."/>
            <person name="Horton D.L."/>
            <person name="Alikhan N.F."/>
            <person name="Baker D."/>
            <person name="Gharbi K."/>
            <person name="Hall N."/>
            <person name="Watson M."/>
            <person name="Adriaenssens E.M."/>
            <person name="Foster-Nyarko E."/>
            <person name="Jarju S."/>
            <person name="Secka A."/>
            <person name="Antonio M."/>
            <person name="Oren A."/>
            <person name="Chaudhuri R.R."/>
            <person name="La Ragione R."/>
            <person name="Hildebrand F."/>
            <person name="Pallen M.J."/>
        </authorList>
    </citation>
    <scope>NUCLEOTIDE SEQUENCE</scope>
    <source>
        <strain evidence="11">ChiW7-2402</strain>
    </source>
</reference>
<evidence type="ECO:0000256" key="1">
    <source>
        <dbReference type="ARBA" id="ARBA00022722"/>
    </source>
</evidence>
<dbReference type="SUPFAM" id="SSF52980">
    <property type="entry name" value="Restriction endonuclease-like"/>
    <property type="match status" value="1"/>
</dbReference>
<dbReference type="EMBL" id="DXBB01000015">
    <property type="protein sequence ID" value="HIZ72099.1"/>
    <property type="molecule type" value="Genomic_DNA"/>
</dbReference>
<proteinExistence type="predicted"/>
<accession>A0A9D2JZY4</accession>
<evidence type="ECO:0000256" key="8">
    <source>
        <dbReference type="ARBA" id="ARBA00023125"/>
    </source>
</evidence>
<dbReference type="GO" id="GO:0003677">
    <property type="term" value="F:DNA binding"/>
    <property type="evidence" value="ECO:0007669"/>
    <property type="project" value="UniProtKB-KW"/>
</dbReference>
<dbReference type="InterPro" id="IPR011604">
    <property type="entry name" value="PDDEXK-like_dom_sf"/>
</dbReference>
<name>A0A9D2JZY4_9FIRM</name>
<dbReference type="InterPro" id="IPR011335">
    <property type="entry name" value="Restrct_endonuc-II-like"/>
</dbReference>
<keyword evidence="5" id="KW-0347">Helicase</keyword>
<dbReference type="SUPFAM" id="SSF52540">
    <property type="entry name" value="P-loop containing nucleoside triphosphate hydrolases"/>
    <property type="match status" value="1"/>
</dbReference>
<protein>
    <submittedName>
        <fullName evidence="11">PD-(D/E)XK nuclease family protein</fullName>
    </submittedName>
</protein>
<evidence type="ECO:0000256" key="2">
    <source>
        <dbReference type="ARBA" id="ARBA00022741"/>
    </source>
</evidence>
<dbReference type="InterPro" id="IPR014017">
    <property type="entry name" value="DNA_helicase_UvrD-like_C"/>
</dbReference>
<evidence type="ECO:0000256" key="6">
    <source>
        <dbReference type="ARBA" id="ARBA00022839"/>
    </source>
</evidence>
<evidence type="ECO:0000256" key="4">
    <source>
        <dbReference type="ARBA" id="ARBA00022801"/>
    </source>
</evidence>
<evidence type="ECO:0000256" key="9">
    <source>
        <dbReference type="ARBA" id="ARBA00023204"/>
    </source>
</evidence>
<sequence length="1010" mass="110949">MPELYEAPTLDDALSVLGALAEGYEARGEKTLIFCEDRLTLLAERAVLERVGGTMLTEVTTFARFLSRSRTGTRILSKQGSVMAVSAILSARQSELKYFRRGAAQAVYETLAQLSASRVDEELLLRGADETDGNLRGKLTDLALLLAAYRDFLREEGCTDESGALSLLPEAIAQAGLAQTNVVFFAFSSFTRQAREGIEAALDAAKSVRGIFFSGEESLYTHAAANAFRRALRERGAEARFERVEPTLNEDAAWLLGGLFTPERLTGEAKPTARVRRFTMIDEEAEFTAVAALIRRHAAEDGLRWRDFAVLVRGEESFPLVKRVFSAYHIPFFADEQRPLSEHPFSGFVLNVLAAAADRALPSEADAVASSVYFGEGDEYRNYLLKYGNYRGAVYRAVKEGAAVKDYDREALCACAERMRAILALFPPRADGAGFSRSVRSLMELVDAARVTEELRAGFAGAERTFLELAPLEEVLDEIASVARDPMPVREFASLLKSGLEAKKVSMIPQSADAVFVGDATESRFARVKVLFATGLDGLPRTSQDTAVISDGEIARLADLEVVIEPAIAEVNARAREGLALNLCSFSERLYLSCPMRRGKDDCEKGEILRSAEKLFSMPAMPDLFPYDCCERMPAVRGMLARRTLRTERDEKRFAGLAAFLRERGEPVDRLLGGEEKPRVDCRQLYSFGKVSPTLLERYFECPYKSFAERGLRLAERDEVSVKAVDTGTFMHAVLEEIARRIPELPDEDACRALARETGEQQLKTPRFAGLADTEAGSYTGERLIAEGQDVAAALYRQVVLSEFTVSKTEAVVKVPELALEGKTDRIDTSGPYVRIIDYKTGAIDSDPVAYYTGRKLQLELYLKGASEGGIPAGAFYFPAVSEILPQSGAGTRFLMKGFFNADEEVVRRMDRTLTAGASSGLFDYKMDGKSHDGAMSGEELSAFLDYAVLVAAGAEGEMKRGNIAPSPYEGACKYCKFGALCGFRGEERSENKISCGEIVSIVRRAKGEK</sequence>
<evidence type="ECO:0000313" key="12">
    <source>
        <dbReference type="Proteomes" id="UP000824102"/>
    </source>
</evidence>
<keyword evidence="3" id="KW-0227">DNA damage</keyword>
<keyword evidence="7" id="KW-0067">ATP-binding</keyword>
<keyword evidence="8" id="KW-0238">DNA-binding</keyword>
<dbReference type="InterPro" id="IPR027417">
    <property type="entry name" value="P-loop_NTPase"/>
</dbReference>